<proteinExistence type="predicted"/>
<evidence type="ECO:0000256" key="1">
    <source>
        <dbReference type="SAM" id="MobiDB-lite"/>
    </source>
</evidence>
<organism evidence="2 3">
    <name type="scientific">Rhododendron griersonianum</name>
    <dbReference type="NCBI Taxonomy" id="479676"/>
    <lineage>
        <taxon>Eukaryota</taxon>
        <taxon>Viridiplantae</taxon>
        <taxon>Streptophyta</taxon>
        <taxon>Embryophyta</taxon>
        <taxon>Tracheophyta</taxon>
        <taxon>Spermatophyta</taxon>
        <taxon>Magnoliopsida</taxon>
        <taxon>eudicotyledons</taxon>
        <taxon>Gunneridae</taxon>
        <taxon>Pentapetalae</taxon>
        <taxon>asterids</taxon>
        <taxon>Ericales</taxon>
        <taxon>Ericaceae</taxon>
        <taxon>Ericoideae</taxon>
        <taxon>Rhodoreae</taxon>
        <taxon>Rhododendron</taxon>
    </lineage>
</organism>
<evidence type="ECO:0000313" key="3">
    <source>
        <dbReference type="Proteomes" id="UP000823749"/>
    </source>
</evidence>
<comment type="caution">
    <text evidence="2">The sequence shown here is derived from an EMBL/GenBank/DDBJ whole genome shotgun (WGS) entry which is preliminary data.</text>
</comment>
<protein>
    <recommendedName>
        <fullName evidence="4">Ribulose-1,5-bisphosphate carboxylase/oxygenase large subunit</fullName>
    </recommendedName>
</protein>
<evidence type="ECO:0008006" key="4">
    <source>
        <dbReference type="Google" id="ProtNLM"/>
    </source>
</evidence>
<evidence type="ECO:0000313" key="2">
    <source>
        <dbReference type="EMBL" id="KAG5526833.1"/>
    </source>
</evidence>
<accession>A0AAV6IED2</accession>
<dbReference type="AlphaFoldDB" id="A0AAV6IED2"/>
<feature type="region of interest" description="Disordered" evidence="1">
    <location>
        <begin position="1"/>
        <end position="30"/>
    </location>
</feature>
<sequence>MPKNGTMSTCNQFSTADPTTAPATRPPMYKDAPKLEAKISPGTSAAAAEENVEAPLT</sequence>
<gene>
    <name evidence="2" type="ORF">RHGRI_032935</name>
</gene>
<dbReference type="EMBL" id="JACTNZ010000011">
    <property type="protein sequence ID" value="KAG5526833.1"/>
    <property type="molecule type" value="Genomic_DNA"/>
</dbReference>
<feature type="compositionally biased region" description="Low complexity" evidence="1">
    <location>
        <begin position="15"/>
        <end position="27"/>
    </location>
</feature>
<keyword evidence="3" id="KW-1185">Reference proteome</keyword>
<reference evidence="2" key="1">
    <citation type="submission" date="2020-08" db="EMBL/GenBank/DDBJ databases">
        <title>Plant Genome Project.</title>
        <authorList>
            <person name="Zhang R.-G."/>
        </authorList>
    </citation>
    <scope>NUCLEOTIDE SEQUENCE</scope>
    <source>
        <strain evidence="2">WSP0</strain>
        <tissue evidence="2">Leaf</tissue>
    </source>
</reference>
<name>A0AAV6IED2_9ERIC</name>
<dbReference type="Proteomes" id="UP000823749">
    <property type="component" value="Chromosome 11"/>
</dbReference>
<feature type="compositionally biased region" description="Polar residues" evidence="1">
    <location>
        <begin position="1"/>
        <end position="14"/>
    </location>
</feature>